<protein>
    <submittedName>
        <fullName evidence="5">DMT family transporter</fullName>
    </submittedName>
    <submittedName>
        <fullName evidence="4">EamA-like transporter family protein</fullName>
    </submittedName>
</protein>
<feature type="transmembrane region" description="Helical" evidence="2">
    <location>
        <begin position="254"/>
        <end position="273"/>
    </location>
</feature>
<feature type="transmembrane region" description="Helical" evidence="2">
    <location>
        <begin position="285"/>
        <end position="305"/>
    </location>
</feature>
<dbReference type="Proteomes" id="UP000029389">
    <property type="component" value="Unassembled WGS sequence"/>
</dbReference>
<keyword evidence="2" id="KW-0812">Transmembrane</keyword>
<dbReference type="EMBL" id="JMQC01000009">
    <property type="protein sequence ID" value="KFM95693.1"/>
    <property type="molecule type" value="Genomic_DNA"/>
</dbReference>
<feature type="domain" description="EamA" evidence="3">
    <location>
        <begin position="167"/>
        <end position="298"/>
    </location>
</feature>
<evidence type="ECO:0000256" key="1">
    <source>
        <dbReference type="ARBA" id="ARBA00007362"/>
    </source>
</evidence>
<feature type="transmembrane region" description="Helical" evidence="2">
    <location>
        <begin position="9"/>
        <end position="26"/>
    </location>
</feature>
<reference evidence="5 7" key="2">
    <citation type="submission" date="2018-08" db="EMBL/GenBank/DDBJ databases">
        <title>Bacillus clarus sp. nov. strain PS00077A.</title>
        <authorList>
            <person name="Mendez Acevedo M."/>
            <person name="Carroll L."/>
            <person name="Mukherjee M."/>
            <person name="Wiedmann M."/>
            <person name="Kovac J."/>
        </authorList>
    </citation>
    <scope>NUCLEOTIDE SEQUENCE [LARGE SCALE GENOMIC DNA]</scope>
    <source>
        <strain evidence="5 7">PS00077A</strain>
    </source>
</reference>
<dbReference type="PATRIC" id="fig|1405.8.peg.5563"/>
<dbReference type="Proteomes" id="UP000264294">
    <property type="component" value="Unassembled WGS sequence"/>
</dbReference>
<proteinExistence type="inferred from homology"/>
<dbReference type="EMBL" id="QVOD01000060">
    <property type="protein sequence ID" value="RFT62877.1"/>
    <property type="molecule type" value="Genomic_DNA"/>
</dbReference>
<keyword evidence="2" id="KW-1133">Transmembrane helix</keyword>
<keyword evidence="7" id="KW-1185">Reference proteome</keyword>
<comment type="caution">
    <text evidence="4">The sequence shown here is derived from an EMBL/GenBank/DDBJ whole genome shotgun (WGS) entry which is preliminary data.</text>
</comment>
<evidence type="ECO:0000256" key="2">
    <source>
        <dbReference type="SAM" id="Phobius"/>
    </source>
</evidence>
<feature type="transmembrane region" description="Helical" evidence="2">
    <location>
        <begin position="101"/>
        <end position="122"/>
    </location>
</feature>
<feature type="transmembrane region" description="Helical" evidence="2">
    <location>
        <begin position="165"/>
        <end position="185"/>
    </location>
</feature>
<reference evidence="4 6" key="1">
    <citation type="submission" date="2014-04" db="EMBL/GenBank/DDBJ databases">
        <authorList>
            <person name="Bishop-Lilly K.A."/>
            <person name="Broomall S.M."/>
            <person name="Chain P.S."/>
            <person name="Chertkov O."/>
            <person name="Coyne S.R."/>
            <person name="Daligault H.E."/>
            <person name="Davenport K.W."/>
            <person name="Erkkila T."/>
            <person name="Frey K.G."/>
            <person name="Gibbons H.S."/>
            <person name="Gu W."/>
            <person name="Jaissle J."/>
            <person name="Johnson S.L."/>
            <person name="Koroleva G.I."/>
            <person name="Ladner J.T."/>
            <person name="Lo C.-C."/>
            <person name="Minogue T.D."/>
            <person name="Munk C."/>
            <person name="Palacios G.F."/>
            <person name="Redden C.L."/>
            <person name="Rosenzweig C.N."/>
            <person name="Scholz M.B."/>
            <person name="Teshima H."/>
            <person name="Xu Y."/>
        </authorList>
    </citation>
    <scope>NUCLEOTIDE SEQUENCE [LARGE SCALE GENOMIC DNA]</scope>
    <source>
        <strain evidence="4 6">BHP</strain>
    </source>
</reference>
<feature type="transmembrane region" description="Helical" evidence="2">
    <location>
        <begin position="229"/>
        <end position="247"/>
    </location>
</feature>
<feature type="transmembrane region" description="Helical" evidence="2">
    <location>
        <begin position="197"/>
        <end position="217"/>
    </location>
</feature>
<evidence type="ECO:0000313" key="5">
    <source>
        <dbReference type="EMBL" id="RFT62877.1"/>
    </source>
</evidence>
<evidence type="ECO:0000313" key="4">
    <source>
        <dbReference type="EMBL" id="KFM95693.1"/>
    </source>
</evidence>
<keyword evidence="2" id="KW-0472">Membrane</keyword>
<dbReference type="RefSeq" id="WP_042984504.1">
    <property type="nucleotide sequence ID" value="NZ_JMQC01000009.1"/>
</dbReference>
<evidence type="ECO:0000313" key="6">
    <source>
        <dbReference type="Proteomes" id="UP000029389"/>
    </source>
</evidence>
<feature type="transmembrane region" description="Helical" evidence="2">
    <location>
        <begin position="38"/>
        <end position="61"/>
    </location>
</feature>
<evidence type="ECO:0000259" key="3">
    <source>
        <dbReference type="Pfam" id="PF00892"/>
    </source>
</evidence>
<evidence type="ECO:0000313" key="7">
    <source>
        <dbReference type="Proteomes" id="UP000264294"/>
    </source>
</evidence>
<dbReference type="GO" id="GO:0016020">
    <property type="term" value="C:membrane"/>
    <property type="evidence" value="ECO:0007669"/>
    <property type="project" value="InterPro"/>
</dbReference>
<sequence>MSKVQYKKASLIGVGFVLIYNILSSIKEVVSGHVVQTISPFLLVTMAFGFAFVFFQILSFFKYKNEYKKPFQDYSTLIKVNISTVGAWIGFFYGVKYLEPAIVSTLIAGIGPAIATIYQGFFASKRNINPVENYSAFGILICSILLVWISLNGMTSVNSVNYIDITKGVILTFISSVCVVITTFYTKKLSGLGCSPMTIMAHRFYLLIPISLIAFLITNTQKVNILENLPIIIYIAVFGATIPLLCLQYGIKYCTPIMVVTLLAIAPLFTFLFEIADPRLNLSPVSGGLITLTTAICIISTLSSLKKEKQISTPSSLKKEKQAAN</sequence>
<feature type="transmembrane region" description="Helical" evidence="2">
    <location>
        <begin position="134"/>
        <end position="153"/>
    </location>
</feature>
<organism evidence="4 6">
    <name type="scientific">Bacillus clarus</name>
    <dbReference type="NCBI Taxonomy" id="2338372"/>
    <lineage>
        <taxon>Bacteria</taxon>
        <taxon>Bacillati</taxon>
        <taxon>Bacillota</taxon>
        <taxon>Bacilli</taxon>
        <taxon>Bacillales</taxon>
        <taxon>Bacillaceae</taxon>
        <taxon>Bacillus</taxon>
        <taxon>Bacillus cereus group</taxon>
    </lineage>
</organism>
<dbReference type="InterPro" id="IPR000620">
    <property type="entry name" value="EamA_dom"/>
</dbReference>
<comment type="similarity">
    <text evidence="1">Belongs to the EamA transporter family.</text>
</comment>
<dbReference type="Pfam" id="PF00892">
    <property type="entry name" value="EamA"/>
    <property type="match status" value="1"/>
</dbReference>
<accession>A0A090YA94</accession>
<gene>
    <name evidence="5" type="ORF">D0U04_27105</name>
    <name evidence="4" type="ORF">DJ93_5395</name>
</gene>
<name>A0A090YA94_9BACI</name>
<dbReference type="AlphaFoldDB" id="A0A090YA94"/>
<feature type="transmembrane region" description="Helical" evidence="2">
    <location>
        <begin position="73"/>
        <end position="95"/>
    </location>
</feature>